<feature type="domain" description="Pterin-binding" evidence="1">
    <location>
        <begin position="151"/>
        <end position="390"/>
    </location>
</feature>
<dbReference type="InterPro" id="IPR011005">
    <property type="entry name" value="Dihydropteroate_synth-like_sf"/>
</dbReference>
<dbReference type="NCBIfam" id="TIGR00284">
    <property type="entry name" value="dihydropteroate synthase-like protein"/>
    <property type="match status" value="1"/>
</dbReference>
<reference evidence="2 3" key="1">
    <citation type="submission" date="2016-04" db="EMBL/GenBank/DDBJ databases">
        <title>Genome sequence of Methanobrevibacter curvatus DSM 11111.</title>
        <authorList>
            <person name="Poehlein A."/>
            <person name="Seedorf H."/>
            <person name="Daniel R."/>
        </authorList>
    </citation>
    <scope>NUCLEOTIDE SEQUENCE [LARGE SCALE GENOMIC DNA]</scope>
    <source>
        <strain evidence="2 3">DSM 11111</strain>
    </source>
</reference>
<name>A0A166A5Q3_9EURY</name>
<evidence type="ECO:0000313" key="2">
    <source>
        <dbReference type="EMBL" id="KZX11608.1"/>
    </source>
</evidence>
<keyword evidence="3" id="KW-1185">Reference proteome</keyword>
<dbReference type="Pfam" id="PF14251">
    <property type="entry name" value="PterinBD-DUF4346"/>
    <property type="match status" value="1"/>
</dbReference>
<comment type="caution">
    <text evidence="2">The sequence shown here is derived from an EMBL/GenBank/DDBJ whole genome shotgun (WGS) entry which is preliminary data.</text>
</comment>
<dbReference type="GO" id="GO:0008168">
    <property type="term" value="F:methyltransferase activity"/>
    <property type="evidence" value="ECO:0007669"/>
    <property type="project" value="UniProtKB-KW"/>
</dbReference>
<dbReference type="Proteomes" id="UP000077245">
    <property type="component" value="Unassembled WGS sequence"/>
</dbReference>
<dbReference type="PROSITE" id="PS50972">
    <property type="entry name" value="PTERIN_BINDING"/>
    <property type="match status" value="1"/>
</dbReference>
<evidence type="ECO:0000259" key="1">
    <source>
        <dbReference type="PROSITE" id="PS50972"/>
    </source>
</evidence>
<dbReference type="InterPro" id="IPR000489">
    <property type="entry name" value="Pterin-binding_dom"/>
</dbReference>
<dbReference type="RefSeq" id="WP_067091885.1">
    <property type="nucleotide sequence ID" value="NZ_LWMV01000183.1"/>
</dbReference>
<proteinExistence type="predicted"/>
<dbReference type="SUPFAM" id="SSF51717">
    <property type="entry name" value="Dihydropteroate synthetase-like"/>
    <property type="match status" value="1"/>
</dbReference>
<accession>A0A166A5Q3</accession>
<dbReference type="AlphaFoldDB" id="A0A166A5Q3"/>
<dbReference type="GO" id="GO:0042558">
    <property type="term" value="P:pteridine-containing compound metabolic process"/>
    <property type="evidence" value="ECO:0007669"/>
    <property type="project" value="InterPro"/>
</dbReference>
<dbReference type="OrthoDB" id="70327at2157"/>
<keyword evidence="2" id="KW-0489">Methyltransferase</keyword>
<dbReference type="GO" id="GO:0032259">
    <property type="term" value="P:methylation"/>
    <property type="evidence" value="ECO:0007669"/>
    <property type="project" value="UniProtKB-KW"/>
</dbReference>
<dbReference type="InterPro" id="IPR005236">
    <property type="entry name" value="Dihydropt_synth"/>
</dbReference>
<sequence length="540" mass="60990">MNIIVVTGELASPTAKKIAKKSKENVIVHVAETQIAAFLTPRKIIKELKEKRRKELKEADIILTPGLMKKSADEIKEELKIPTFKGPRDVADLGFVIEILNKIELSTTEAADKLIEEEKLKNALKFIEKFENDEKTIQKLLEKPHNIKVRNLPVGEDFPMRVLGEIANAPLLSEEELIWKCNYFLDNGADMIDIGMVAGEDYSHKIPELISILRKEIGDKPLSIDTLSPNEIKIAIENNIDLVLSLDLGNCDELIPLLKNKNIPAVLLPTDFKKNIVPHTPDERISTMEKLMEKAKSIEFFGDLILDPVNSISIVDSIIACKKFKETHPYPLFFGVGNVSELLDADSTGLNALISGIAMELRASVLFTPDESGKCWNSVYELAIASKMMFLAKHRGSIAKDLGINLITFKDRKKHQYEEIKVEIEESEKLSQKIPTTIANKEPKFVMDKKGSFKIKVEHGTRYDKSKIVVTHYKKGNPTLIIEGHSASKIYNEILKKELISRFEHGAYLGSELQKAEIAMIQSKEYIQDFELFKKPFILE</sequence>
<dbReference type="PATRIC" id="fig|49547.3.peg.1456"/>
<organism evidence="2 3">
    <name type="scientific">Methanobrevibacter curvatus</name>
    <dbReference type="NCBI Taxonomy" id="49547"/>
    <lineage>
        <taxon>Archaea</taxon>
        <taxon>Methanobacteriati</taxon>
        <taxon>Methanobacteriota</taxon>
        <taxon>Methanomada group</taxon>
        <taxon>Methanobacteria</taxon>
        <taxon>Methanobacteriales</taxon>
        <taxon>Methanobacteriaceae</taxon>
        <taxon>Methanobrevibacter</taxon>
    </lineage>
</organism>
<dbReference type="InterPro" id="IPR025595">
    <property type="entry name" value="PterinBD-DUF4346"/>
</dbReference>
<dbReference type="STRING" id="49547.MBCUR_13620"/>
<dbReference type="Gene3D" id="3.20.20.20">
    <property type="entry name" value="Dihydropteroate synthase-like"/>
    <property type="match status" value="1"/>
</dbReference>
<evidence type="ECO:0000313" key="3">
    <source>
        <dbReference type="Proteomes" id="UP000077245"/>
    </source>
</evidence>
<keyword evidence="2" id="KW-0808">Transferase</keyword>
<gene>
    <name evidence="2" type="ORF">MBCUR_13620</name>
</gene>
<dbReference type="Pfam" id="PF00809">
    <property type="entry name" value="Pterin_bind"/>
    <property type="match status" value="1"/>
</dbReference>
<protein>
    <submittedName>
        <fullName evidence="2">Methyltetrahydrofolate:corrinoid/iron-sulfur protein methyltransferase</fullName>
    </submittedName>
</protein>
<dbReference type="EMBL" id="LWMV01000183">
    <property type="protein sequence ID" value="KZX11608.1"/>
    <property type="molecule type" value="Genomic_DNA"/>
</dbReference>